<evidence type="ECO:0000313" key="9">
    <source>
        <dbReference type="Proteomes" id="UP000886814"/>
    </source>
</evidence>
<proteinExistence type="predicted"/>
<dbReference type="PANTHER" id="PTHR32347">
    <property type="entry name" value="EFFLUX SYSTEM COMPONENT YKNX-RELATED"/>
    <property type="match status" value="1"/>
</dbReference>
<evidence type="ECO:0000313" key="8">
    <source>
        <dbReference type="EMBL" id="HIV39888.1"/>
    </source>
</evidence>
<dbReference type="AlphaFoldDB" id="A0A9D1PEX5"/>
<reference evidence="8" key="2">
    <citation type="submission" date="2021-04" db="EMBL/GenBank/DDBJ databases">
        <authorList>
            <person name="Gilroy R."/>
        </authorList>
    </citation>
    <scope>NUCLEOTIDE SEQUENCE</scope>
    <source>
        <strain evidence="8">CHK195-9823</strain>
    </source>
</reference>
<dbReference type="InterPro" id="IPR058636">
    <property type="entry name" value="Beta-barrel_YknX"/>
</dbReference>
<dbReference type="Proteomes" id="UP000886814">
    <property type="component" value="Unassembled WGS sequence"/>
</dbReference>
<feature type="transmembrane region" description="Helical" evidence="5">
    <location>
        <begin position="7"/>
        <end position="27"/>
    </location>
</feature>
<feature type="domain" description="YknX-like beta-barrel" evidence="7">
    <location>
        <begin position="221"/>
        <end position="309"/>
    </location>
</feature>
<dbReference type="GO" id="GO:0030313">
    <property type="term" value="C:cell envelope"/>
    <property type="evidence" value="ECO:0007669"/>
    <property type="project" value="UniProtKB-SubCell"/>
</dbReference>
<sequence>MDKKYKIIGGVCGAICIGGLAAGIFFIRSSGGKQTEDLAYVMSVSSMNDMSGTQRLAGVVESQKTLEIQKDSDREIKEVLVKAGDDVEVGTPLFTYDTASLEMDIQQAKLELERAAGEMTNLQAQIQQLEKEKKDAPEEEQFSYTTQIQSAQMDLKKSEYDRKAKEVEINRIQSQIDNSTVTSEMKGVVKSVQNQDQTGANMYGDSSSQAFITILATGEYRVKGRVNEQNIGEITEGSPAVVRSRVNEDQVWTGTYTAVDTKNPQNNTSSMYYSMGTEDSGQTTSTSYPFYVDLESSQGLLLGQHVYIEHDTGLSQREPGVWLNEAFIADLNKKPYVWVEKDGALEKRTVVLGTYDQEMMQYKIEDGVESGDYVAYPQEFLEEGMKTTHDPSQAYAGDMEESSGEETPLDGDIPEEALPEETGDIPEGTQDITEEEMPQEEIPQESAEGENSSPEL</sequence>
<name>A0A9D1PEX5_9FIRM</name>
<dbReference type="Gene3D" id="2.40.50.100">
    <property type="match status" value="1"/>
</dbReference>
<feature type="compositionally biased region" description="Acidic residues" evidence="4">
    <location>
        <begin position="398"/>
        <end position="424"/>
    </location>
</feature>
<dbReference type="PANTHER" id="PTHR32347:SF14">
    <property type="entry name" value="EFFLUX SYSTEM COMPONENT YKNX-RELATED"/>
    <property type="match status" value="1"/>
</dbReference>
<dbReference type="InterPro" id="IPR050465">
    <property type="entry name" value="UPF0194_transport"/>
</dbReference>
<comment type="caution">
    <text evidence="8">The sequence shown here is derived from an EMBL/GenBank/DDBJ whole genome shotgun (WGS) entry which is preliminary data.</text>
</comment>
<dbReference type="Gene3D" id="2.40.420.20">
    <property type="match status" value="1"/>
</dbReference>
<feature type="coiled-coil region" evidence="3">
    <location>
        <begin position="98"/>
        <end position="139"/>
    </location>
</feature>
<dbReference type="Pfam" id="PF25990">
    <property type="entry name" value="Beta-barrel_YknX"/>
    <property type="match status" value="1"/>
</dbReference>
<dbReference type="Gene3D" id="1.10.287.470">
    <property type="entry name" value="Helix hairpin bin"/>
    <property type="match status" value="1"/>
</dbReference>
<keyword evidence="5" id="KW-0472">Membrane</keyword>
<evidence type="ECO:0000256" key="2">
    <source>
        <dbReference type="ARBA" id="ARBA00023054"/>
    </source>
</evidence>
<evidence type="ECO:0000259" key="6">
    <source>
        <dbReference type="Pfam" id="PF25984"/>
    </source>
</evidence>
<reference evidence="8" key="1">
    <citation type="journal article" date="2021" name="PeerJ">
        <title>Extensive microbial diversity within the chicken gut microbiome revealed by metagenomics and culture.</title>
        <authorList>
            <person name="Gilroy R."/>
            <person name="Ravi A."/>
            <person name="Getino M."/>
            <person name="Pursley I."/>
            <person name="Horton D.L."/>
            <person name="Alikhan N.F."/>
            <person name="Baker D."/>
            <person name="Gharbi K."/>
            <person name="Hall N."/>
            <person name="Watson M."/>
            <person name="Adriaenssens E.M."/>
            <person name="Foster-Nyarko E."/>
            <person name="Jarju S."/>
            <person name="Secka A."/>
            <person name="Antonio M."/>
            <person name="Oren A."/>
            <person name="Chaudhuri R.R."/>
            <person name="La Ragione R."/>
            <person name="Hildebrand F."/>
            <person name="Pallen M.J."/>
        </authorList>
    </citation>
    <scope>NUCLEOTIDE SEQUENCE</scope>
    <source>
        <strain evidence="8">CHK195-9823</strain>
    </source>
</reference>
<dbReference type="InterPro" id="IPR058639">
    <property type="entry name" value="BSH_YknX-like"/>
</dbReference>
<feature type="compositionally biased region" description="Acidic residues" evidence="4">
    <location>
        <begin position="432"/>
        <end position="443"/>
    </location>
</feature>
<keyword evidence="2 3" id="KW-0175">Coiled coil</keyword>
<feature type="domain" description="YknX-like barrel-sandwich hybrid" evidence="6">
    <location>
        <begin position="75"/>
        <end position="214"/>
    </location>
</feature>
<keyword evidence="5" id="KW-1133">Transmembrane helix</keyword>
<dbReference type="Pfam" id="PF25984">
    <property type="entry name" value="BSH_YknX"/>
    <property type="match status" value="1"/>
</dbReference>
<comment type="subcellular location">
    <subcellularLocation>
        <location evidence="1">Cell envelope</location>
    </subcellularLocation>
</comment>
<feature type="region of interest" description="Disordered" evidence="4">
    <location>
        <begin position="389"/>
        <end position="456"/>
    </location>
</feature>
<dbReference type="SUPFAM" id="SSF111369">
    <property type="entry name" value="HlyD-like secretion proteins"/>
    <property type="match status" value="1"/>
</dbReference>
<evidence type="ECO:0000259" key="7">
    <source>
        <dbReference type="Pfam" id="PF25990"/>
    </source>
</evidence>
<protein>
    <submittedName>
        <fullName evidence="8">Efflux RND transporter periplasmic adaptor subunit</fullName>
    </submittedName>
</protein>
<evidence type="ECO:0000256" key="4">
    <source>
        <dbReference type="SAM" id="MobiDB-lite"/>
    </source>
</evidence>
<organism evidence="8 9">
    <name type="scientific">Candidatus Blautia stercorigallinarum</name>
    <dbReference type="NCBI Taxonomy" id="2838501"/>
    <lineage>
        <taxon>Bacteria</taxon>
        <taxon>Bacillati</taxon>
        <taxon>Bacillota</taxon>
        <taxon>Clostridia</taxon>
        <taxon>Lachnospirales</taxon>
        <taxon>Lachnospiraceae</taxon>
        <taxon>Blautia</taxon>
    </lineage>
</organism>
<gene>
    <name evidence="8" type="ORF">H9747_13000</name>
</gene>
<keyword evidence="5" id="KW-0812">Transmembrane</keyword>
<accession>A0A9D1PEX5</accession>
<dbReference type="Gene3D" id="2.40.30.170">
    <property type="match status" value="1"/>
</dbReference>
<evidence type="ECO:0000256" key="3">
    <source>
        <dbReference type="SAM" id="Coils"/>
    </source>
</evidence>
<dbReference type="EMBL" id="DXIQ01000091">
    <property type="protein sequence ID" value="HIV39888.1"/>
    <property type="molecule type" value="Genomic_DNA"/>
</dbReference>
<evidence type="ECO:0000256" key="1">
    <source>
        <dbReference type="ARBA" id="ARBA00004196"/>
    </source>
</evidence>
<evidence type="ECO:0000256" key="5">
    <source>
        <dbReference type="SAM" id="Phobius"/>
    </source>
</evidence>